<evidence type="ECO:0000256" key="4">
    <source>
        <dbReference type="SAM" id="MobiDB-lite"/>
    </source>
</evidence>
<organism evidence="8">
    <name type="scientific">Phallusia mammillata</name>
    <dbReference type="NCBI Taxonomy" id="59560"/>
    <lineage>
        <taxon>Eukaryota</taxon>
        <taxon>Metazoa</taxon>
        <taxon>Chordata</taxon>
        <taxon>Tunicata</taxon>
        <taxon>Ascidiacea</taxon>
        <taxon>Phlebobranchia</taxon>
        <taxon>Ascidiidae</taxon>
        <taxon>Phallusia</taxon>
    </lineage>
</organism>
<accession>A0A6F9DPY3</accession>
<feature type="compositionally biased region" description="Basic and acidic residues" evidence="4">
    <location>
        <begin position="1"/>
        <end position="11"/>
    </location>
</feature>
<feature type="domain" description="POPLD" evidence="6">
    <location>
        <begin position="591"/>
        <end position="682"/>
    </location>
</feature>
<dbReference type="GO" id="GO:0000172">
    <property type="term" value="C:ribonuclease MRP complex"/>
    <property type="evidence" value="ECO:0007669"/>
    <property type="project" value="InterPro"/>
</dbReference>
<evidence type="ECO:0000256" key="2">
    <source>
        <dbReference type="ARBA" id="ARBA00022694"/>
    </source>
</evidence>
<evidence type="ECO:0000259" key="5">
    <source>
        <dbReference type="Pfam" id="PF06978"/>
    </source>
</evidence>
<evidence type="ECO:0000256" key="1">
    <source>
        <dbReference type="ARBA" id="ARBA00004123"/>
    </source>
</evidence>
<reference evidence="8" key="1">
    <citation type="submission" date="2020-04" db="EMBL/GenBank/DDBJ databases">
        <authorList>
            <person name="Neveu A P."/>
        </authorList>
    </citation>
    <scope>NUCLEOTIDE SEQUENCE</scope>
    <source>
        <tissue evidence="8">Whole embryo</tissue>
    </source>
</reference>
<evidence type="ECO:0000259" key="7">
    <source>
        <dbReference type="Pfam" id="PF22770"/>
    </source>
</evidence>
<dbReference type="InterPro" id="IPR012590">
    <property type="entry name" value="POPLD_dom"/>
</dbReference>
<feature type="domain" description="Pop1 N-terminal" evidence="5">
    <location>
        <begin position="172"/>
        <end position="260"/>
    </location>
</feature>
<dbReference type="PANTHER" id="PTHR22731">
    <property type="entry name" value="RIBONUCLEASES P/MRP PROTEIN SUBUNIT POP1"/>
    <property type="match status" value="1"/>
</dbReference>
<dbReference type="InterPro" id="IPR009723">
    <property type="entry name" value="Pop1_N"/>
</dbReference>
<dbReference type="EMBL" id="LR789181">
    <property type="protein sequence ID" value="CAB3265043.1"/>
    <property type="molecule type" value="mRNA"/>
</dbReference>
<feature type="compositionally biased region" description="Basic and acidic residues" evidence="4">
    <location>
        <begin position="32"/>
        <end position="56"/>
    </location>
</feature>
<comment type="subcellular location">
    <subcellularLocation>
        <location evidence="1">Nucleus</location>
    </subcellularLocation>
</comment>
<keyword evidence="3" id="KW-0539">Nucleus</keyword>
<feature type="region of interest" description="Disordered" evidence="4">
    <location>
        <begin position="1"/>
        <end position="58"/>
    </location>
</feature>
<evidence type="ECO:0000259" key="6">
    <source>
        <dbReference type="Pfam" id="PF08170"/>
    </source>
</evidence>
<name>A0A6F9DPY3_9ASCI</name>
<feature type="domain" description="POP1 C-terminal" evidence="7">
    <location>
        <begin position="793"/>
        <end position="962"/>
    </location>
</feature>
<proteinExistence type="evidence at transcript level"/>
<sequence>MDNLKNTEKNDFPVADSKSSTSLKGTTQATDASDKLPESNVKSEIKSADEKKESSHLKKWKKRMRFQPKNVTLDPEKHEYYKDLLPDPKDDTFELPRAVPVAEYVEEAKKEVKAMLAAVKQHSGSKTALQTLPKHMRRRAASHNVKRLPIRLRELASQQMIPPSESSKTGEKVCRRKRRKKLALQNEYAKRAGNQGWLETHLWHSKRFHMTENSDKHYQHWSHRVSIYPNDKSFRACYRAVAKHCLIQDISYFHCVELTGSQINVKNMFKNMIQQHEHSSVFDDGVLSGKIEAEVMMCDLTCDKVICPVRILWQPKLEDNQDTISKHVVWCWIHPAPYKEATKVLEQLSTTHGVSTSDRTGDFNRFRFTGPKSSVTLMSTLQLIKVGEDLTSQNSAEHLSAKLSSWINENKDEVKKQQLDFSLTMLECHRCNFHKTHKQLTTRVCHGAVMSVLVNDPRLTLPLQKTKPTLKSTLSQEPSLLDASEVDDHEKSLEELPLSPKWKSEILEEVALSRLPDHVTSTRKNEAKFTLGEEKTKKLDSLATPVPVLLIRRSGIASHLKKPGFEGVAGGTEVTEGRSVHAGPPEDFGSGWDLILPKKWGTAFWIPFVYHRARAGGIRESEHSHLECKTPFFPRDFPDTGAGRKWWEAEMETNLKRHYSKPPAKRVNFSVMATPFPFSPDWDHIFLPLDGERESSLNVGSSPPLKQPVESKSELVLTENQNFATSFSTVTRKRSATSSDHDVIPSKKSKDSDITAMAVLRNKEKVATLRRLLSAGDFASAISLLESLTPPTLVCVQISPINRGTPSARAMLCAPSSDDFVELRREFEDLNGEGLKSCTGPVEPKHWDPYRKERKLATEQAKKRRKQKKKDEHAPLQSTNQKPHKFNVLPIRPIIGFVTSGDFLFSYASGGGVGFIAVDHLVSLLREQVTNNWLMQEFAKSAKPPIALMRLIDSTQYRFVSLHPTS</sequence>
<dbReference type="Pfam" id="PF06978">
    <property type="entry name" value="POP1_N"/>
    <property type="match status" value="1"/>
</dbReference>
<evidence type="ECO:0000313" key="8">
    <source>
        <dbReference type="EMBL" id="CAB3265043.1"/>
    </source>
</evidence>
<dbReference type="AlphaFoldDB" id="A0A6F9DPY3"/>
<dbReference type="InterPro" id="IPR039182">
    <property type="entry name" value="Pop1"/>
</dbReference>
<dbReference type="Pfam" id="PF22770">
    <property type="entry name" value="POP1_C"/>
    <property type="match status" value="1"/>
</dbReference>
<feature type="region of interest" description="Disordered" evidence="4">
    <location>
        <begin position="834"/>
        <end position="882"/>
    </location>
</feature>
<gene>
    <name evidence="8" type="primary">Pop1</name>
</gene>
<dbReference type="PANTHER" id="PTHR22731:SF3">
    <property type="entry name" value="RIBONUCLEASES P_MRP PROTEIN SUBUNIT POP1"/>
    <property type="match status" value="1"/>
</dbReference>
<keyword evidence="2" id="KW-0819">tRNA processing</keyword>
<feature type="compositionally biased region" description="Basic and acidic residues" evidence="4">
    <location>
        <begin position="843"/>
        <end position="861"/>
    </location>
</feature>
<dbReference type="GO" id="GO:0005655">
    <property type="term" value="C:nucleolar ribonuclease P complex"/>
    <property type="evidence" value="ECO:0007669"/>
    <property type="project" value="InterPro"/>
</dbReference>
<evidence type="ECO:0000256" key="3">
    <source>
        <dbReference type="ARBA" id="ARBA00023242"/>
    </source>
</evidence>
<protein>
    <submittedName>
        <fullName evidence="8">Ribonucleases P/MRP protein subunit POP1</fullName>
    </submittedName>
</protein>
<dbReference type="GO" id="GO:0001682">
    <property type="term" value="P:tRNA 5'-leader removal"/>
    <property type="evidence" value="ECO:0007669"/>
    <property type="project" value="InterPro"/>
</dbReference>
<dbReference type="Pfam" id="PF08170">
    <property type="entry name" value="POPLD"/>
    <property type="match status" value="1"/>
</dbReference>
<feature type="compositionally biased region" description="Polar residues" evidence="4">
    <location>
        <begin position="17"/>
        <end position="31"/>
    </location>
</feature>
<dbReference type="InterPro" id="IPR055079">
    <property type="entry name" value="POP1_C"/>
</dbReference>